<name>A0AAU9ID99_9CILI</name>
<accession>A0AAU9ID99</accession>
<evidence type="ECO:0000313" key="2">
    <source>
        <dbReference type="Proteomes" id="UP001162131"/>
    </source>
</evidence>
<gene>
    <name evidence="1" type="ORF">BSTOLATCC_MIC3636</name>
</gene>
<dbReference type="Proteomes" id="UP001162131">
    <property type="component" value="Unassembled WGS sequence"/>
</dbReference>
<sequence length="153" mass="17938">MQELLKQALINYKPASVVRKPLEVKSKTITLKERIISKNRSEKIISLNYNQPRNLSRCKNSDILNKRKKLDYKGVERSETLKNYTDFFSSSFIKQKKGRERKSKSWGELPKMQPIKKCCDTKLMINIKNLIKSRMACKTAYHKTGDINLSPWQ</sequence>
<protein>
    <submittedName>
        <fullName evidence="1">Uncharacterized protein</fullName>
    </submittedName>
</protein>
<dbReference type="EMBL" id="CAJZBQ010000004">
    <property type="protein sequence ID" value="CAG9311346.1"/>
    <property type="molecule type" value="Genomic_DNA"/>
</dbReference>
<dbReference type="AlphaFoldDB" id="A0AAU9ID99"/>
<keyword evidence="2" id="KW-1185">Reference proteome</keyword>
<comment type="caution">
    <text evidence="1">The sequence shown here is derived from an EMBL/GenBank/DDBJ whole genome shotgun (WGS) entry which is preliminary data.</text>
</comment>
<organism evidence="1 2">
    <name type="scientific">Blepharisma stoltei</name>
    <dbReference type="NCBI Taxonomy" id="1481888"/>
    <lineage>
        <taxon>Eukaryota</taxon>
        <taxon>Sar</taxon>
        <taxon>Alveolata</taxon>
        <taxon>Ciliophora</taxon>
        <taxon>Postciliodesmatophora</taxon>
        <taxon>Heterotrichea</taxon>
        <taxon>Heterotrichida</taxon>
        <taxon>Blepharismidae</taxon>
        <taxon>Blepharisma</taxon>
    </lineage>
</organism>
<proteinExistence type="predicted"/>
<reference evidence="1" key="1">
    <citation type="submission" date="2021-09" db="EMBL/GenBank/DDBJ databases">
        <authorList>
            <consortium name="AG Swart"/>
            <person name="Singh M."/>
            <person name="Singh A."/>
            <person name="Seah K."/>
            <person name="Emmerich C."/>
        </authorList>
    </citation>
    <scope>NUCLEOTIDE SEQUENCE</scope>
    <source>
        <strain evidence="1">ATCC30299</strain>
    </source>
</reference>
<evidence type="ECO:0000313" key="1">
    <source>
        <dbReference type="EMBL" id="CAG9311346.1"/>
    </source>
</evidence>